<evidence type="ECO:0000313" key="2">
    <source>
        <dbReference type="EMBL" id="BAQ16521.1"/>
    </source>
</evidence>
<feature type="region of interest" description="Disordered" evidence="1">
    <location>
        <begin position="55"/>
        <end position="79"/>
    </location>
</feature>
<proteinExistence type="predicted"/>
<sequence>MAKLPRFSLSYNDKNKKWELKREGSGEVVKRFKTKADATKGGVLERAVKKMGSVRIRKRDGKIQEERTYPRSMDPRGRG</sequence>
<dbReference type="InterPro" id="IPR018691">
    <property type="entry name" value="DUF2188"/>
</dbReference>
<organism evidence="2 3">
    <name type="scientific">Methyloceanibacter caenitepidi</name>
    <dbReference type="NCBI Taxonomy" id="1384459"/>
    <lineage>
        <taxon>Bacteria</taxon>
        <taxon>Pseudomonadati</taxon>
        <taxon>Pseudomonadota</taxon>
        <taxon>Alphaproteobacteria</taxon>
        <taxon>Hyphomicrobiales</taxon>
        <taxon>Hyphomicrobiaceae</taxon>
        <taxon>Methyloceanibacter</taxon>
    </lineage>
</organism>
<dbReference type="RefSeq" id="WP_045365262.1">
    <property type="nucleotide sequence ID" value="NZ_AP014648.1"/>
</dbReference>
<name>A0A0A8K162_9HYPH</name>
<dbReference type="Proteomes" id="UP000031643">
    <property type="component" value="Chromosome"/>
</dbReference>
<feature type="compositionally biased region" description="Basic and acidic residues" evidence="1">
    <location>
        <begin position="61"/>
        <end position="79"/>
    </location>
</feature>
<dbReference type="AlphaFoldDB" id="A0A0A8K162"/>
<evidence type="ECO:0000313" key="3">
    <source>
        <dbReference type="Proteomes" id="UP000031643"/>
    </source>
</evidence>
<dbReference type="Pfam" id="PF09954">
    <property type="entry name" value="DUF2188"/>
    <property type="match status" value="1"/>
</dbReference>
<dbReference type="OrthoDB" id="7871279at2"/>
<evidence type="ECO:0008006" key="4">
    <source>
        <dbReference type="Google" id="ProtNLM"/>
    </source>
</evidence>
<evidence type="ECO:0000256" key="1">
    <source>
        <dbReference type="SAM" id="MobiDB-lite"/>
    </source>
</evidence>
<gene>
    <name evidence="2" type="ORF">GL4_1061</name>
</gene>
<dbReference type="HOGENOM" id="CLU_179056_1_0_5"/>
<dbReference type="KEGG" id="mcg:GL4_1061"/>
<keyword evidence="3" id="KW-1185">Reference proteome</keyword>
<accession>A0A0A8K162</accession>
<dbReference type="EMBL" id="AP014648">
    <property type="protein sequence ID" value="BAQ16521.1"/>
    <property type="molecule type" value="Genomic_DNA"/>
</dbReference>
<protein>
    <recommendedName>
        <fullName evidence="4">DUF2188 domain-containing protein</fullName>
    </recommendedName>
</protein>
<reference evidence="2 3" key="1">
    <citation type="submission" date="2014-09" db="EMBL/GenBank/DDBJ databases">
        <title>Genome sequencing of Methyloceanibacter caenitepidi Gela4.</title>
        <authorList>
            <person name="Takeuchi M."/>
            <person name="Susumu S."/>
            <person name="Kamagata Y."/>
            <person name="Oshima K."/>
            <person name="Hattori M."/>
            <person name="Iwasaki W."/>
        </authorList>
    </citation>
    <scope>NUCLEOTIDE SEQUENCE [LARGE SCALE GENOMIC DNA]</scope>
    <source>
        <strain evidence="2 3">Gela4</strain>
    </source>
</reference>